<dbReference type="GO" id="GO:0009073">
    <property type="term" value="P:aromatic amino acid family biosynthetic process"/>
    <property type="evidence" value="ECO:0007669"/>
    <property type="project" value="UniProtKB-KW"/>
</dbReference>
<dbReference type="PROSITE" id="PS01128">
    <property type="entry name" value="SHIKIMATE_KINASE"/>
    <property type="match status" value="1"/>
</dbReference>
<dbReference type="KEGG" id="tig:THII_3422"/>
<keyword evidence="11" id="KW-0963">Cytoplasm</keyword>
<dbReference type="GO" id="GO:0000287">
    <property type="term" value="F:magnesium ion binding"/>
    <property type="evidence" value="ECO:0007669"/>
    <property type="project" value="UniProtKB-UniRule"/>
</dbReference>
<feature type="binding site" evidence="11">
    <location>
        <position position="144"/>
    </location>
    <ligand>
        <name>substrate</name>
    </ligand>
</feature>
<dbReference type="AlphaFoldDB" id="A0A090AJQ6"/>
<keyword evidence="7 11" id="KW-0418">Kinase</keyword>
<dbReference type="STRING" id="40754.THII_3422"/>
<proteinExistence type="inferred from homology"/>
<dbReference type="GO" id="GO:0004765">
    <property type="term" value="F:shikimate kinase activity"/>
    <property type="evidence" value="ECO:0007669"/>
    <property type="project" value="UniProtKB-UniRule"/>
</dbReference>
<dbReference type="UniPathway" id="UPA00053">
    <property type="reaction ID" value="UER00088"/>
</dbReference>
<evidence type="ECO:0000256" key="6">
    <source>
        <dbReference type="ARBA" id="ARBA00022741"/>
    </source>
</evidence>
<evidence type="ECO:0000313" key="12">
    <source>
        <dbReference type="EMBL" id="BAP57719.1"/>
    </source>
</evidence>
<dbReference type="InterPro" id="IPR000623">
    <property type="entry name" value="Shikimate_kinase/TSH1"/>
</dbReference>
<comment type="catalytic activity">
    <reaction evidence="10 11">
        <text>shikimate + ATP = 3-phosphoshikimate + ADP + H(+)</text>
        <dbReference type="Rhea" id="RHEA:13121"/>
        <dbReference type="ChEBI" id="CHEBI:15378"/>
        <dbReference type="ChEBI" id="CHEBI:30616"/>
        <dbReference type="ChEBI" id="CHEBI:36208"/>
        <dbReference type="ChEBI" id="CHEBI:145989"/>
        <dbReference type="ChEBI" id="CHEBI:456216"/>
        <dbReference type="EC" id="2.7.1.71"/>
    </reaction>
</comment>
<keyword evidence="6 11" id="KW-0547">Nucleotide-binding</keyword>
<dbReference type="Gene3D" id="3.40.50.300">
    <property type="entry name" value="P-loop containing nucleotide triphosphate hydrolases"/>
    <property type="match status" value="1"/>
</dbReference>
<dbReference type="HAMAP" id="MF_00109">
    <property type="entry name" value="Shikimate_kinase"/>
    <property type="match status" value="1"/>
</dbReference>
<keyword evidence="4 11" id="KW-0028">Amino-acid biosynthesis</keyword>
<sequence length="186" mass="21088">MLGEPIILNNNIFLVGPMGVGKTTIGRHIADEIGLTFIDSDREIENRTGVEIPLIFEFEGEIGFRKREQAVIAELTTLSNIILSTGGGVVLNEQNRHHLQTRGYVIYLHASVEDLLERTAHSRNRPLLQIENPRTKLEQIMTERHPLYQSVAHVTIETGHRTIRQVVKAVLKHLRKILGKDEYITS</sequence>
<dbReference type="GO" id="GO:0005524">
    <property type="term" value="F:ATP binding"/>
    <property type="evidence" value="ECO:0007669"/>
    <property type="project" value="UniProtKB-UniRule"/>
</dbReference>
<feature type="binding site" evidence="11">
    <location>
        <position position="161"/>
    </location>
    <ligand>
        <name>ATP</name>
        <dbReference type="ChEBI" id="CHEBI:30616"/>
    </ligand>
</feature>
<comment type="cofactor">
    <cofactor evidence="11">
        <name>Mg(2+)</name>
        <dbReference type="ChEBI" id="CHEBI:18420"/>
    </cofactor>
    <text evidence="11">Binds 1 Mg(2+) ion per subunit.</text>
</comment>
<keyword evidence="8 11" id="KW-0067">ATP-binding</keyword>
<evidence type="ECO:0000256" key="5">
    <source>
        <dbReference type="ARBA" id="ARBA00022679"/>
    </source>
</evidence>
<dbReference type="InterPro" id="IPR023000">
    <property type="entry name" value="Shikimate_kinase_CS"/>
</dbReference>
<comment type="pathway">
    <text evidence="1 11">Metabolic intermediate biosynthesis; chorismate biosynthesis; chorismate from D-erythrose 4-phosphate and phosphoenolpyruvate: step 5/7.</text>
</comment>
<dbReference type="PANTHER" id="PTHR21087:SF16">
    <property type="entry name" value="SHIKIMATE KINASE 1, CHLOROPLASTIC"/>
    <property type="match status" value="1"/>
</dbReference>
<evidence type="ECO:0000256" key="7">
    <source>
        <dbReference type="ARBA" id="ARBA00022777"/>
    </source>
</evidence>
<name>A0A090AJQ6_9GAMM</name>
<dbReference type="PANTHER" id="PTHR21087">
    <property type="entry name" value="SHIKIMATE KINASE"/>
    <property type="match status" value="1"/>
</dbReference>
<keyword evidence="13" id="KW-1185">Reference proteome</keyword>
<gene>
    <name evidence="11" type="primary">aroK</name>
    <name evidence="12" type="ORF">THII_3422</name>
</gene>
<reference evidence="12 13" key="1">
    <citation type="journal article" date="2014" name="ISME J.">
        <title>Ecophysiology of Thioploca ingrica as revealed by the complete genome sequence supplemented with proteomic evidence.</title>
        <authorList>
            <person name="Kojima H."/>
            <person name="Ogura Y."/>
            <person name="Yamamoto N."/>
            <person name="Togashi T."/>
            <person name="Mori H."/>
            <person name="Watanabe T."/>
            <person name="Nemoto F."/>
            <person name="Kurokawa K."/>
            <person name="Hayashi T."/>
            <person name="Fukui M."/>
        </authorList>
    </citation>
    <scope>NUCLEOTIDE SEQUENCE [LARGE SCALE GENOMIC DNA]</scope>
</reference>
<feature type="binding site" evidence="11">
    <location>
        <position position="125"/>
    </location>
    <ligand>
        <name>ATP</name>
        <dbReference type="ChEBI" id="CHEBI:30616"/>
    </ligand>
</feature>
<dbReference type="Pfam" id="PF01202">
    <property type="entry name" value="SKI"/>
    <property type="match status" value="1"/>
</dbReference>
<protein>
    <recommendedName>
        <fullName evidence="3 11">Shikimate kinase</fullName>
        <shortName evidence="11">SK</shortName>
        <ecNumber evidence="3 11">2.7.1.71</ecNumber>
    </recommendedName>
</protein>
<comment type="function">
    <text evidence="11">Catalyzes the specific phosphorylation of the 3-hydroxyl group of shikimic acid using ATP as a cosubstrate.</text>
</comment>
<dbReference type="Proteomes" id="UP000031623">
    <property type="component" value="Chromosome"/>
</dbReference>
<evidence type="ECO:0000256" key="11">
    <source>
        <dbReference type="HAMAP-Rule" id="MF_00109"/>
    </source>
</evidence>
<dbReference type="SUPFAM" id="SSF52540">
    <property type="entry name" value="P-loop containing nucleoside triphosphate hydrolases"/>
    <property type="match status" value="1"/>
</dbReference>
<feature type="binding site" evidence="11">
    <location>
        <position position="87"/>
    </location>
    <ligand>
        <name>substrate</name>
    </ligand>
</feature>
<evidence type="ECO:0000256" key="2">
    <source>
        <dbReference type="ARBA" id="ARBA00006997"/>
    </source>
</evidence>
<feature type="binding site" evidence="11">
    <location>
        <position position="23"/>
    </location>
    <ligand>
        <name>Mg(2+)</name>
        <dbReference type="ChEBI" id="CHEBI:18420"/>
    </ligand>
</feature>
<comment type="subunit">
    <text evidence="11">Monomer.</text>
</comment>
<dbReference type="GO" id="GO:0009423">
    <property type="term" value="P:chorismate biosynthetic process"/>
    <property type="evidence" value="ECO:0007669"/>
    <property type="project" value="UniProtKB-UniRule"/>
</dbReference>
<keyword evidence="9 11" id="KW-0057">Aromatic amino acid biosynthesis</keyword>
<accession>A0A090AJQ6</accession>
<dbReference type="GO" id="GO:0005829">
    <property type="term" value="C:cytosol"/>
    <property type="evidence" value="ECO:0007669"/>
    <property type="project" value="TreeGrafter"/>
</dbReference>
<feature type="binding site" evidence="11">
    <location>
        <position position="65"/>
    </location>
    <ligand>
        <name>substrate</name>
    </ligand>
</feature>
<keyword evidence="11" id="KW-0479">Metal-binding</keyword>
<dbReference type="CDD" id="cd00464">
    <property type="entry name" value="SK"/>
    <property type="match status" value="1"/>
</dbReference>
<dbReference type="EMBL" id="AP014633">
    <property type="protein sequence ID" value="BAP57719.1"/>
    <property type="molecule type" value="Genomic_DNA"/>
</dbReference>
<evidence type="ECO:0000256" key="8">
    <source>
        <dbReference type="ARBA" id="ARBA00022840"/>
    </source>
</evidence>
<evidence type="ECO:0000256" key="1">
    <source>
        <dbReference type="ARBA" id="ARBA00004842"/>
    </source>
</evidence>
<evidence type="ECO:0000256" key="3">
    <source>
        <dbReference type="ARBA" id="ARBA00012154"/>
    </source>
</evidence>
<keyword evidence="5 11" id="KW-0808">Transferase</keyword>
<evidence type="ECO:0000256" key="10">
    <source>
        <dbReference type="ARBA" id="ARBA00048567"/>
    </source>
</evidence>
<feature type="binding site" evidence="11">
    <location>
        <begin position="19"/>
        <end position="24"/>
    </location>
    <ligand>
        <name>ATP</name>
        <dbReference type="ChEBI" id="CHEBI:30616"/>
    </ligand>
</feature>
<dbReference type="PRINTS" id="PR01100">
    <property type="entry name" value="SHIKIMTKNASE"/>
</dbReference>
<dbReference type="GO" id="GO:0008652">
    <property type="term" value="P:amino acid biosynthetic process"/>
    <property type="evidence" value="ECO:0007669"/>
    <property type="project" value="UniProtKB-KW"/>
</dbReference>
<evidence type="ECO:0000256" key="4">
    <source>
        <dbReference type="ARBA" id="ARBA00022605"/>
    </source>
</evidence>
<feature type="binding site" evidence="11">
    <location>
        <position position="41"/>
    </location>
    <ligand>
        <name>substrate</name>
    </ligand>
</feature>
<dbReference type="NCBIfam" id="NF003456">
    <property type="entry name" value="PRK05057.1"/>
    <property type="match status" value="1"/>
</dbReference>
<organism evidence="12 13">
    <name type="scientific">Thioploca ingrica</name>
    <dbReference type="NCBI Taxonomy" id="40754"/>
    <lineage>
        <taxon>Bacteria</taxon>
        <taxon>Pseudomonadati</taxon>
        <taxon>Pseudomonadota</taxon>
        <taxon>Gammaproteobacteria</taxon>
        <taxon>Thiotrichales</taxon>
        <taxon>Thiotrichaceae</taxon>
        <taxon>Thioploca</taxon>
    </lineage>
</organism>
<dbReference type="HOGENOM" id="CLU_057607_2_2_6"/>
<comment type="similarity">
    <text evidence="2 11">Belongs to the shikimate kinase family.</text>
</comment>
<comment type="subcellular location">
    <subcellularLocation>
        <location evidence="11">Cytoplasm</location>
    </subcellularLocation>
</comment>
<dbReference type="EC" id="2.7.1.71" evidence="3 11"/>
<dbReference type="InterPro" id="IPR031322">
    <property type="entry name" value="Shikimate/glucono_kinase"/>
</dbReference>
<dbReference type="OrthoDB" id="9800332at2"/>
<keyword evidence="11" id="KW-0460">Magnesium</keyword>
<evidence type="ECO:0000256" key="9">
    <source>
        <dbReference type="ARBA" id="ARBA00023141"/>
    </source>
</evidence>
<dbReference type="InterPro" id="IPR027417">
    <property type="entry name" value="P-loop_NTPase"/>
</dbReference>
<evidence type="ECO:0000313" key="13">
    <source>
        <dbReference type="Proteomes" id="UP000031623"/>
    </source>
</evidence>